<keyword evidence="3" id="KW-1185">Reference proteome</keyword>
<name>A0A1H9UT92_9MICO</name>
<dbReference type="RefSeq" id="WP_091757888.1">
    <property type="nucleotide sequence ID" value="NZ_FOHB01000003.1"/>
</dbReference>
<dbReference type="EMBL" id="FOHB01000003">
    <property type="protein sequence ID" value="SES12740.1"/>
    <property type="molecule type" value="Genomic_DNA"/>
</dbReference>
<accession>A0A1H9UT92</accession>
<reference evidence="3" key="1">
    <citation type="submission" date="2016-10" db="EMBL/GenBank/DDBJ databases">
        <authorList>
            <person name="Varghese N."/>
            <person name="Submissions S."/>
        </authorList>
    </citation>
    <scope>NUCLEOTIDE SEQUENCE [LARGE SCALE GENOMIC DNA]</scope>
    <source>
        <strain evidence="3">CGMCC 1.6963</strain>
    </source>
</reference>
<dbReference type="STRING" id="587636.SAMN05216199_2102"/>
<evidence type="ECO:0000313" key="3">
    <source>
        <dbReference type="Proteomes" id="UP000199019"/>
    </source>
</evidence>
<evidence type="ECO:0000313" key="2">
    <source>
        <dbReference type="EMBL" id="SES12740.1"/>
    </source>
</evidence>
<evidence type="ECO:0000256" key="1">
    <source>
        <dbReference type="SAM" id="Phobius"/>
    </source>
</evidence>
<dbReference type="Proteomes" id="UP000199019">
    <property type="component" value="Unassembled WGS sequence"/>
</dbReference>
<dbReference type="AlphaFoldDB" id="A0A1H9UT92"/>
<proteinExistence type="predicted"/>
<feature type="transmembrane region" description="Helical" evidence="1">
    <location>
        <begin position="74"/>
        <end position="92"/>
    </location>
</feature>
<keyword evidence="1" id="KW-0812">Transmembrane</keyword>
<keyword evidence="1" id="KW-1133">Transmembrane helix</keyword>
<protein>
    <submittedName>
        <fullName evidence="2">Rod shape-determining protein MreD</fullName>
    </submittedName>
</protein>
<feature type="transmembrane region" description="Helical" evidence="1">
    <location>
        <begin position="99"/>
        <end position="123"/>
    </location>
</feature>
<organism evidence="2 3">
    <name type="scientific">Pedococcus cremeus</name>
    <dbReference type="NCBI Taxonomy" id="587636"/>
    <lineage>
        <taxon>Bacteria</taxon>
        <taxon>Bacillati</taxon>
        <taxon>Actinomycetota</taxon>
        <taxon>Actinomycetes</taxon>
        <taxon>Micrococcales</taxon>
        <taxon>Intrasporangiaceae</taxon>
        <taxon>Pedococcus</taxon>
    </lineage>
</organism>
<feature type="transmembrane region" description="Helical" evidence="1">
    <location>
        <begin position="135"/>
        <end position="153"/>
    </location>
</feature>
<keyword evidence="1" id="KW-0472">Membrane</keyword>
<gene>
    <name evidence="2" type="ORF">SAMN05216199_2102</name>
</gene>
<sequence length="165" mass="16392">MTGVLSPLRLLRALAVVVAALVAVVLGARVPGPLPDLVLPVVVAGALLSGPSRGALLGLGAGWVVDLMPPGSPVLGSAALLYAAVGLVAGAGRREGEVAVGWLALVVFAASAVPALGRVLLGLAGSEPVNLSATAVQWVLTVGLSLVVVPLLIRAEHALVRRHLA</sequence>